<dbReference type="AlphaFoldDB" id="A0A9N8EPQ5"/>
<accession>A0A9N8EPQ5</accession>
<dbReference type="InterPro" id="IPR001810">
    <property type="entry name" value="F-box_dom"/>
</dbReference>
<proteinExistence type="predicted"/>
<protein>
    <recommendedName>
        <fullName evidence="2">F-box domain-containing protein</fullName>
    </recommendedName>
</protein>
<feature type="compositionally biased region" description="Acidic residues" evidence="1">
    <location>
        <begin position="406"/>
        <end position="431"/>
    </location>
</feature>
<dbReference type="SUPFAM" id="SSF81383">
    <property type="entry name" value="F-box domain"/>
    <property type="match status" value="1"/>
</dbReference>
<dbReference type="PANTHER" id="PTHR39741">
    <property type="entry name" value="F-BOX DOMAIN CONTAINING PROTEIN, EXPRESSED"/>
    <property type="match status" value="1"/>
</dbReference>
<feature type="compositionally biased region" description="Low complexity" evidence="1">
    <location>
        <begin position="392"/>
        <end position="405"/>
    </location>
</feature>
<reference evidence="3" key="1">
    <citation type="submission" date="2020-06" db="EMBL/GenBank/DDBJ databases">
        <authorList>
            <consortium name="Plant Systems Biology data submission"/>
        </authorList>
    </citation>
    <scope>NUCLEOTIDE SEQUENCE</scope>
    <source>
        <strain evidence="3">D6</strain>
    </source>
</reference>
<dbReference type="Proteomes" id="UP001153069">
    <property type="component" value="Unassembled WGS sequence"/>
</dbReference>
<evidence type="ECO:0000256" key="1">
    <source>
        <dbReference type="SAM" id="MobiDB-lite"/>
    </source>
</evidence>
<name>A0A9N8EPQ5_9STRA</name>
<dbReference type="PROSITE" id="PS50181">
    <property type="entry name" value="FBOX"/>
    <property type="match status" value="1"/>
</dbReference>
<keyword evidence="4" id="KW-1185">Reference proteome</keyword>
<dbReference type="InterPro" id="IPR036047">
    <property type="entry name" value="F-box-like_dom_sf"/>
</dbReference>
<dbReference type="PANTHER" id="PTHR39741:SF2">
    <property type="entry name" value="F-BOX DOMAIN-CONTAINING PROTEIN"/>
    <property type="match status" value="1"/>
</dbReference>
<dbReference type="InterPro" id="IPR055336">
    <property type="entry name" value="At4g00755-like"/>
</dbReference>
<dbReference type="EMBL" id="CAICTM010001355">
    <property type="protein sequence ID" value="CAB9522919.1"/>
    <property type="molecule type" value="Genomic_DNA"/>
</dbReference>
<sequence length="480" mass="54022">MTEPAAGDLLPLEMGSAGMIQDEATSIEEDTAATKPMGTSTLPFTSISLDVWSMILEFLPAHDLLDQVSKVSQQFDSILRDDIFWKSYTQAIVVNNDQNWNFYKNQKLVNVLPLQQMCVFATGPTHVQQPEKRGFRCQRSQSLLYSSSQARSLWERDNQWTCLASSTHHTPREVIECTLSPAIRSWASRPLSPGWWSSRPSPSSTNTKETLLYKTVYPQTYLTRVAINPLVDTFRGMVLVYGWHQTKITAYWLPPSHLEQHQHKKKSQQSLTDAQRIQALLQDQRPVYESALLPTKQLARPVRLSSNAWEVHEFPSGIIANVVVIELMGKKSREMMGYYACVEQVRMEGIPLLDDREALSMNLKTLRGSRTHPYWTKGYHNVDDSDSDSDSDSLSSGSLSGSGFSSDEDESDDEDVADSDGEGMAEENEEAQSDHEEGGMRVDNNAGEGELDVHPNPVQNDDDEGGINRMFRNDEDDGDY</sequence>
<evidence type="ECO:0000313" key="4">
    <source>
        <dbReference type="Proteomes" id="UP001153069"/>
    </source>
</evidence>
<gene>
    <name evidence="3" type="ORF">SEMRO_1357_G265730.1</name>
</gene>
<organism evidence="3 4">
    <name type="scientific">Seminavis robusta</name>
    <dbReference type="NCBI Taxonomy" id="568900"/>
    <lineage>
        <taxon>Eukaryota</taxon>
        <taxon>Sar</taxon>
        <taxon>Stramenopiles</taxon>
        <taxon>Ochrophyta</taxon>
        <taxon>Bacillariophyta</taxon>
        <taxon>Bacillariophyceae</taxon>
        <taxon>Bacillariophycidae</taxon>
        <taxon>Naviculales</taxon>
        <taxon>Naviculaceae</taxon>
        <taxon>Seminavis</taxon>
    </lineage>
</organism>
<comment type="caution">
    <text evidence="3">The sequence shown here is derived from an EMBL/GenBank/DDBJ whole genome shotgun (WGS) entry which is preliminary data.</text>
</comment>
<feature type="region of interest" description="Disordered" evidence="1">
    <location>
        <begin position="374"/>
        <end position="480"/>
    </location>
</feature>
<feature type="domain" description="F-box" evidence="2">
    <location>
        <begin position="41"/>
        <end position="88"/>
    </location>
</feature>
<evidence type="ECO:0000313" key="3">
    <source>
        <dbReference type="EMBL" id="CAB9522919.1"/>
    </source>
</evidence>
<evidence type="ECO:0000259" key="2">
    <source>
        <dbReference type="PROSITE" id="PS50181"/>
    </source>
</evidence>